<dbReference type="Gene3D" id="1.10.150.20">
    <property type="entry name" value="5' to 3' exonuclease, C-terminal subdomain"/>
    <property type="match status" value="1"/>
</dbReference>
<keyword evidence="2" id="KW-0378">Hydrolase</keyword>
<reference evidence="5 6" key="1">
    <citation type="submission" date="2018-04" db="EMBL/GenBank/DDBJ databases">
        <title>Genome sequence of Buchnera aphidicola from Melaphis sacchari.</title>
        <authorList>
            <person name="Geib S.M."/>
            <person name="Palmer N.A."/>
            <person name="Sattler S.E."/>
            <person name="Sarath G."/>
        </authorList>
    </citation>
    <scope>NUCLEOTIDE SEQUENCE [LARGE SCALE GENOMIC DNA]</scope>
    <source>
        <strain evidence="5 6">LSU</strain>
    </source>
</reference>
<dbReference type="RefSeq" id="WP_158341141.1">
    <property type="nucleotide sequence ID" value="NZ_CP029161.1"/>
</dbReference>
<dbReference type="CDD" id="cd09898">
    <property type="entry name" value="H3TH_53EXO"/>
    <property type="match status" value="1"/>
</dbReference>
<feature type="domain" description="5'-3' exonuclease" evidence="4">
    <location>
        <begin position="5"/>
        <end position="269"/>
    </location>
</feature>
<dbReference type="PANTHER" id="PTHR42646:SF2">
    <property type="entry name" value="5'-3' EXONUCLEASE FAMILY PROTEIN"/>
    <property type="match status" value="1"/>
</dbReference>
<dbReference type="InterPro" id="IPR036279">
    <property type="entry name" value="5-3_exonuclease_C_sf"/>
</dbReference>
<dbReference type="GO" id="GO:0003677">
    <property type="term" value="F:DNA binding"/>
    <property type="evidence" value="ECO:0007669"/>
    <property type="project" value="UniProtKB-KW"/>
</dbReference>
<dbReference type="GO" id="GO:0017108">
    <property type="term" value="F:5'-flap endonuclease activity"/>
    <property type="evidence" value="ECO:0007669"/>
    <property type="project" value="InterPro"/>
</dbReference>
<dbReference type="InterPro" id="IPR038969">
    <property type="entry name" value="FEN"/>
</dbReference>
<evidence type="ECO:0000313" key="6">
    <source>
        <dbReference type="Proteomes" id="UP000244884"/>
    </source>
</evidence>
<dbReference type="SMART" id="SM00279">
    <property type="entry name" value="HhH2"/>
    <property type="match status" value="1"/>
</dbReference>
<accession>A0A2U8DEV2</accession>
<keyword evidence="5" id="KW-0269">Exonuclease</keyword>
<dbReference type="Pfam" id="PF02739">
    <property type="entry name" value="5_3_exonuc_N"/>
    <property type="match status" value="1"/>
</dbReference>
<gene>
    <name evidence="5" type="ORF">DD681_00885</name>
</gene>
<dbReference type="AlphaFoldDB" id="A0A2U8DEV2"/>
<dbReference type="InterPro" id="IPR029060">
    <property type="entry name" value="PIN-like_dom_sf"/>
</dbReference>
<dbReference type="InterPro" id="IPR008918">
    <property type="entry name" value="HhH2"/>
</dbReference>
<evidence type="ECO:0000256" key="3">
    <source>
        <dbReference type="ARBA" id="ARBA00023125"/>
    </source>
</evidence>
<keyword evidence="3" id="KW-0238">DNA-binding</keyword>
<dbReference type="SUPFAM" id="SSF47807">
    <property type="entry name" value="5' to 3' exonuclease, C-terminal subdomain"/>
    <property type="match status" value="1"/>
</dbReference>
<dbReference type="OrthoDB" id="9806424at2"/>
<proteinExistence type="predicted"/>
<dbReference type="GO" id="GO:0033567">
    <property type="term" value="P:DNA replication, Okazaki fragment processing"/>
    <property type="evidence" value="ECO:0007669"/>
    <property type="project" value="InterPro"/>
</dbReference>
<dbReference type="SUPFAM" id="SSF88723">
    <property type="entry name" value="PIN domain-like"/>
    <property type="match status" value="1"/>
</dbReference>
<evidence type="ECO:0000313" key="5">
    <source>
        <dbReference type="EMBL" id="AWH90370.1"/>
    </source>
</evidence>
<dbReference type="InterPro" id="IPR002421">
    <property type="entry name" value="5-3_exonuclease"/>
</dbReference>
<evidence type="ECO:0000259" key="4">
    <source>
        <dbReference type="SMART" id="SM00475"/>
    </source>
</evidence>
<dbReference type="Gene3D" id="3.40.50.1010">
    <property type="entry name" value="5'-nuclease"/>
    <property type="match status" value="1"/>
</dbReference>
<dbReference type="InterPro" id="IPR020045">
    <property type="entry name" value="DNA_polI_H3TH"/>
</dbReference>
<dbReference type="GO" id="GO:0008409">
    <property type="term" value="F:5'-3' exonuclease activity"/>
    <property type="evidence" value="ECO:0007669"/>
    <property type="project" value="InterPro"/>
</dbReference>
<dbReference type="CDD" id="cd09859">
    <property type="entry name" value="PIN_53EXO"/>
    <property type="match status" value="1"/>
</dbReference>
<dbReference type="SMART" id="SM00475">
    <property type="entry name" value="53EXOc"/>
    <property type="match status" value="1"/>
</dbReference>
<dbReference type="InterPro" id="IPR020046">
    <property type="entry name" value="5-3_exonucl_a-hlix_arch_N"/>
</dbReference>
<organism evidence="5 6">
    <name type="scientific">Buchnera aphidicola</name>
    <name type="common">Melanaphis sacchari</name>
    <dbReference type="NCBI Taxonomy" id="2173854"/>
    <lineage>
        <taxon>Bacteria</taxon>
        <taxon>Pseudomonadati</taxon>
        <taxon>Pseudomonadota</taxon>
        <taxon>Gammaproteobacteria</taxon>
        <taxon>Enterobacterales</taxon>
        <taxon>Erwiniaceae</taxon>
        <taxon>Buchnera</taxon>
    </lineage>
</organism>
<evidence type="ECO:0000256" key="2">
    <source>
        <dbReference type="ARBA" id="ARBA00022801"/>
    </source>
</evidence>
<dbReference type="Pfam" id="PF01367">
    <property type="entry name" value="5_3_exonuc"/>
    <property type="match status" value="1"/>
</dbReference>
<dbReference type="EMBL" id="CP029161">
    <property type="protein sequence ID" value="AWH90370.1"/>
    <property type="molecule type" value="Genomic_DNA"/>
</dbReference>
<dbReference type="FunFam" id="1.10.150.20:FF:000003">
    <property type="entry name" value="DNA polymerase I"/>
    <property type="match status" value="1"/>
</dbReference>
<evidence type="ECO:0000256" key="1">
    <source>
        <dbReference type="ARBA" id="ARBA00022722"/>
    </source>
</evidence>
<dbReference type="Proteomes" id="UP000244884">
    <property type="component" value="Chromosome"/>
</dbReference>
<keyword evidence="1" id="KW-0540">Nuclease</keyword>
<protein>
    <submittedName>
        <fullName evidence="5">5'-3' exonuclease</fullName>
    </submittedName>
</protein>
<sequence>MYFIKKNPTIIIDGNLYLYRSYFTFQKLNTKEENSFGAIYGMLKMIENILKKYPNTEKIIVIFDSSKKTSRNKIFKEYKNNRLPMPPSLHVQILPLFKILKTIGIKTLNTPGIEADDLIGSFAHKLEKEGEKVLIISHDKDMLQLVTNNIHIFHTGKSMIIDAKKIKEEYGIQPKEFIDLLALMGDVSDNIPGIPKIGIKTALFLLKKFSNIKNIYNNIEKIKFLTFRNSKNVEIQLKKYKKIAFLSYKLAKIQLNLPISINSSEIKLEKLYFSKKLSDFIKKYEIKKKYF</sequence>
<dbReference type="PANTHER" id="PTHR42646">
    <property type="entry name" value="FLAP ENDONUCLEASE XNI"/>
    <property type="match status" value="1"/>
</dbReference>
<name>A0A2U8DEV2_9GAMM</name>